<dbReference type="InterPro" id="IPR011990">
    <property type="entry name" value="TPR-like_helical_dom_sf"/>
</dbReference>
<feature type="repeat" description="PPR" evidence="3">
    <location>
        <begin position="74"/>
        <end position="104"/>
    </location>
</feature>
<dbReference type="AlphaFoldDB" id="A0A199V3M9"/>
<dbReference type="GO" id="GO:0003723">
    <property type="term" value="F:RNA binding"/>
    <property type="evidence" value="ECO:0007669"/>
    <property type="project" value="InterPro"/>
</dbReference>
<keyword evidence="1" id="KW-0677">Repeat</keyword>
<feature type="repeat" description="PPR" evidence="3">
    <location>
        <begin position="105"/>
        <end position="139"/>
    </location>
</feature>
<sequence length="306" mass="34347">MVRNDVAVDDITLATILSGHGQAGLEHGRVIHAFLLKNGFLLAGKIGNAVMNSYARRGDVVAAFRLFSRMKVRDAASHTILINGYLKLGLFDNARAIFDEMHSRDLVAWNSVINGYVKASRIKEALELFKQMEDEMVKPDEVTMNSLMSACAQLTDLQLGRSIHRFIRQQGIKEDLFLGTALIHMYAKCGSLMDAALTFSKMEIKDVYTWTALISGFSVNAHGHEALRLFTQMRKEGVEPNDATFVAVLMACRYWFDQMVRAYKIQPKIEHLGCMVDLLSRAGLLYEAELIKMDTKSHGKGKLLDR</sequence>
<dbReference type="GO" id="GO:0099402">
    <property type="term" value="P:plant organ development"/>
    <property type="evidence" value="ECO:0007669"/>
    <property type="project" value="UniProtKB-ARBA"/>
</dbReference>
<dbReference type="EMBL" id="LSRQ01003444">
    <property type="protein sequence ID" value="OAY71511.1"/>
    <property type="molecule type" value="Genomic_DNA"/>
</dbReference>
<dbReference type="InterPro" id="IPR046960">
    <property type="entry name" value="PPR_At4g14850-like_plant"/>
</dbReference>
<dbReference type="FunFam" id="1.25.40.10:FF:000158">
    <property type="entry name" value="pentatricopeptide repeat-containing protein At2g33680"/>
    <property type="match status" value="1"/>
</dbReference>
<dbReference type="Gene3D" id="1.25.40.10">
    <property type="entry name" value="Tetratricopeptide repeat domain"/>
    <property type="match status" value="2"/>
</dbReference>
<dbReference type="Pfam" id="PF01535">
    <property type="entry name" value="PPR"/>
    <property type="match status" value="1"/>
</dbReference>
<dbReference type="NCBIfam" id="TIGR00756">
    <property type="entry name" value="PPR"/>
    <property type="match status" value="4"/>
</dbReference>
<evidence type="ECO:0000256" key="1">
    <source>
        <dbReference type="ARBA" id="ARBA00022737"/>
    </source>
</evidence>
<evidence type="ECO:0000313" key="5">
    <source>
        <dbReference type="Proteomes" id="UP000092600"/>
    </source>
</evidence>
<proteinExistence type="predicted"/>
<comment type="caution">
    <text evidence="4">The sequence shown here is derived from an EMBL/GenBank/DDBJ whole genome shotgun (WGS) entry which is preliminary data.</text>
</comment>
<dbReference type="InterPro" id="IPR002885">
    <property type="entry name" value="PPR_rpt"/>
</dbReference>
<gene>
    <name evidence="4" type="ORF">ACMD2_02748</name>
</gene>
<dbReference type="GO" id="GO:0009451">
    <property type="term" value="P:RNA modification"/>
    <property type="evidence" value="ECO:0007669"/>
    <property type="project" value="InterPro"/>
</dbReference>
<feature type="repeat" description="PPR" evidence="3">
    <location>
        <begin position="206"/>
        <end position="240"/>
    </location>
</feature>
<dbReference type="PANTHER" id="PTHR47926">
    <property type="entry name" value="PENTATRICOPEPTIDE REPEAT-CONTAINING PROTEIN"/>
    <property type="match status" value="1"/>
</dbReference>
<evidence type="ECO:0000313" key="4">
    <source>
        <dbReference type="EMBL" id="OAY71511.1"/>
    </source>
</evidence>
<accession>A0A199V3M9</accession>
<name>A0A199V3M9_ANACO</name>
<evidence type="ECO:0000256" key="3">
    <source>
        <dbReference type="PROSITE-ProRule" id="PRU00708"/>
    </source>
</evidence>
<evidence type="ECO:0000256" key="2">
    <source>
        <dbReference type="ARBA" id="ARBA00022946"/>
    </source>
</evidence>
<reference evidence="4 5" key="1">
    <citation type="journal article" date="2016" name="DNA Res.">
        <title>The draft genome of MD-2 pineapple using hybrid error correction of long reads.</title>
        <authorList>
            <person name="Redwan R.M."/>
            <person name="Saidin A."/>
            <person name="Kumar S.V."/>
        </authorList>
    </citation>
    <scope>NUCLEOTIDE SEQUENCE [LARGE SCALE GENOMIC DNA]</scope>
    <source>
        <strain evidence="5">cv. MD2</strain>
        <tissue evidence="4">Leaf</tissue>
    </source>
</reference>
<organism evidence="4 5">
    <name type="scientific">Ananas comosus</name>
    <name type="common">Pineapple</name>
    <name type="synonym">Ananas ananas</name>
    <dbReference type="NCBI Taxonomy" id="4615"/>
    <lineage>
        <taxon>Eukaryota</taxon>
        <taxon>Viridiplantae</taxon>
        <taxon>Streptophyta</taxon>
        <taxon>Embryophyta</taxon>
        <taxon>Tracheophyta</taxon>
        <taxon>Spermatophyta</taxon>
        <taxon>Magnoliopsida</taxon>
        <taxon>Liliopsida</taxon>
        <taxon>Poales</taxon>
        <taxon>Bromeliaceae</taxon>
        <taxon>Bromelioideae</taxon>
        <taxon>Ananas</taxon>
    </lineage>
</organism>
<dbReference type="Proteomes" id="UP000092600">
    <property type="component" value="Unassembled WGS sequence"/>
</dbReference>
<dbReference type="PROSITE" id="PS51375">
    <property type="entry name" value="PPR"/>
    <property type="match status" value="3"/>
</dbReference>
<dbReference type="PANTHER" id="PTHR47926:SF358">
    <property type="entry name" value="PENTATRICOPEPTIDE REPEAT-CONTAINING PROTEIN-RELATED"/>
    <property type="match status" value="1"/>
</dbReference>
<dbReference type="Pfam" id="PF13041">
    <property type="entry name" value="PPR_2"/>
    <property type="match status" value="2"/>
</dbReference>
<dbReference type="FunFam" id="1.25.40.10:FF:000348">
    <property type="entry name" value="Pentatricopeptide repeat-containing protein chloroplastic"/>
    <property type="match status" value="1"/>
</dbReference>
<protein>
    <submittedName>
        <fullName evidence="4">Pentatricopeptide repeat-containing protein</fullName>
    </submittedName>
</protein>
<keyword evidence="2" id="KW-0809">Transit peptide</keyword>